<feature type="non-terminal residue" evidence="1">
    <location>
        <position position="250"/>
    </location>
</feature>
<accession>A0A0F9HP67</accession>
<dbReference type="Gene3D" id="3.20.20.80">
    <property type="entry name" value="Glycosidases"/>
    <property type="match status" value="1"/>
</dbReference>
<reference evidence="1" key="1">
    <citation type="journal article" date="2015" name="Nature">
        <title>Complex archaea that bridge the gap between prokaryotes and eukaryotes.</title>
        <authorList>
            <person name="Spang A."/>
            <person name="Saw J.H."/>
            <person name="Jorgensen S.L."/>
            <person name="Zaremba-Niedzwiedzka K."/>
            <person name="Martijn J."/>
            <person name="Lind A.E."/>
            <person name="van Eijk R."/>
            <person name="Schleper C."/>
            <person name="Guy L."/>
            <person name="Ettema T.J."/>
        </authorList>
    </citation>
    <scope>NUCLEOTIDE SEQUENCE</scope>
</reference>
<name>A0A0F9HP67_9ZZZZ</name>
<organism evidence="1">
    <name type="scientific">marine sediment metagenome</name>
    <dbReference type="NCBI Taxonomy" id="412755"/>
    <lineage>
        <taxon>unclassified sequences</taxon>
        <taxon>metagenomes</taxon>
        <taxon>ecological metagenomes</taxon>
    </lineage>
</organism>
<comment type="caution">
    <text evidence="1">The sequence shown here is derived from an EMBL/GenBank/DDBJ whole genome shotgun (WGS) entry which is preliminary data.</text>
</comment>
<proteinExistence type="predicted"/>
<dbReference type="AlphaFoldDB" id="A0A0F9HP67"/>
<dbReference type="EMBL" id="LAZR01023905">
    <property type="protein sequence ID" value="KKL76912.1"/>
    <property type="molecule type" value="Genomic_DNA"/>
</dbReference>
<protein>
    <submittedName>
        <fullName evidence="1">Uncharacterized protein</fullName>
    </submittedName>
</protein>
<gene>
    <name evidence="1" type="ORF">LCGC14_2040140</name>
</gene>
<evidence type="ECO:0000313" key="1">
    <source>
        <dbReference type="EMBL" id="KKL76912.1"/>
    </source>
</evidence>
<sequence>MNARTWMTTVALLAFGPLGCAAEAKGLPKQVYALYFPHHRTREFDGNLGAWQKSLTAKLSKAKKTYFNYNPDLVDANGRHDLAATVYPYVGMQSDMDPDYQEYQILTARTARIDAFIVDWILPGNYGWEHALRSLSRTAEKYDFKLGIDFIASSHFDWYQSVDRTADTREKKARAIVKSLQYALDNFYTSGAALVVRGHPVIFLFGGAKLDEFKAVRAHTYRVRAGLKQPWFIRRASIGPKRRNMQWQYG</sequence>